<organism evidence="2 3">
    <name type="scientific">Polychaeton citri CBS 116435</name>
    <dbReference type="NCBI Taxonomy" id="1314669"/>
    <lineage>
        <taxon>Eukaryota</taxon>
        <taxon>Fungi</taxon>
        <taxon>Dikarya</taxon>
        <taxon>Ascomycota</taxon>
        <taxon>Pezizomycotina</taxon>
        <taxon>Dothideomycetes</taxon>
        <taxon>Dothideomycetidae</taxon>
        <taxon>Capnodiales</taxon>
        <taxon>Capnodiaceae</taxon>
        <taxon>Polychaeton</taxon>
    </lineage>
</organism>
<evidence type="ECO:0000256" key="1">
    <source>
        <dbReference type="SAM" id="MobiDB-lite"/>
    </source>
</evidence>
<comment type="caution">
    <text evidence="2">The sequence shown here is derived from an EMBL/GenBank/DDBJ whole genome shotgun (WGS) entry which is preliminary data.</text>
</comment>
<protein>
    <submittedName>
        <fullName evidence="2">Uncharacterized protein</fullName>
    </submittedName>
</protein>
<gene>
    <name evidence="2" type="ORF">K431DRAFT_6904</name>
</gene>
<dbReference type="EMBL" id="MU003765">
    <property type="protein sequence ID" value="KAF2726350.1"/>
    <property type="molecule type" value="Genomic_DNA"/>
</dbReference>
<sequence length="163" mass="17533">MEDLGPGCVCALHSLRPNIPLCRMGNNRRRFNTAQSGYSVAKGRSDISILSNRTGFVSGTCSLRRVAVTDGLRQASLHHTPSRSGATSRASSSHLQHPSVPTLLSSSTCSNFKRAKATSALQEAGRIELLDVRDNTLAIQHVLHRPRQVSALSSLAMGIPHKP</sequence>
<accession>A0A9P4QHF8</accession>
<reference evidence="2" key="1">
    <citation type="journal article" date="2020" name="Stud. Mycol.">
        <title>101 Dothideomycetes genomes: a test case for predicting lifestyles and emergence of pathogens.</title>
        <authorList>
            <person name="Haridas S."/>
            <person name="Albert R."/>
            <person name="Binder M."/>
            <person name="Bloem J."/>
            <person name="Labutti K."/>
            <person name="Salamov A."/>
            <person name="Andreopoulos B."/>
            <person name="Baker S."/>
            <person name="Barry K."/>
            <person name="Bills G."/>
            <person name="Bluhm B."/>
            <person name="Cannon C."/>
            <person name="Castanera R."/>
            <person name="Culley D."/>
            <person name="Daum C."/>
            <person name="Ezra D."/>
            <person name="Gonzalez J."/>
            <person name="Henrissat B."/>
            <person name="Kuo A."/>
            <person name="Liang C."/>
            <person name="Lipzen A."/>
            <person name="Lutzoni F."/>
            <person name="Magnuson J."/>
            <person name="Mondo S."/>
            <person name="Nolan M."/>
            <person name="Ohm R."/>
            <person name="Pangilinan J."/>
            <person name="Park H.-J."/>
            <person name="Ramirez L."/>
            <person name="Alfaro M."/>
            <person name="Sun H."/>
            <person name="Tritt A."/>
            <person name="Yoshinaga Y."/>
            <person name="Zwiers L.-H."/>
            <person name="Turgeon B."/>
            <person name="Goodwin S."/>
            <person name="Spatafora J."/>
            <person name="Crous P."/>
            <person name="Grigoriev I."/>
        </authorList>
    </citation>
    <scope>NUCLEOTIDE SEQUENCE</scope>
    <source>
        <strain evidence="2">CBS 116435</strain>
    </source>
</reference>
<feature type="region of interest" description="Disordered" evidence="1">
    <location>
        <begin position="74"/>
        <end position="103"/>
    </location>
</feature>
<dbReference type="AlphaFoldDB" id="A0A9P4QHF8"/>
<dbReference type="Proteomes" id="UP000799441">
    <property type="component" value="Unassembled WGS sequence"/>
</dbReference>
<evidence type="ECO:0000313" key="2">
    <source>
        <dbReference type="EMBL" id="KAF2726350.1"/>
    </source>
</evidence>
<keyword evidence="3" id="KW-1185">Reference proteome</keyword>
<name>A0A9P4QHF8_9PEZI</name>
<evidence type="ECO:0000313" key="3">
    <source>
        <dbReference type="Proteomes" id="UP000799441"/>
    </source>
</evidence>
<proteinExistence type="predicted"/>
<feature type="compositionally biased region" description="Low complexity" evidence="1">
    <location>
        <begin position="82"/>
        <end position="93"/>
    </location>
</feature>